<protein>
    <submittedName>
        <fullName evidence="1">Uncharacterized protein</fullName>
    </submittedName>
</protein>
<reference evidence="1 2" key="1">
    <citation type="submission" date="2018-06" db="EMBL/GenBank/DDBJ databases">
        <title>Comparative genomics reveals the genomic features of Rhizophagus irregularis, R. cerebriforme, R. diaphanum and Gigaspora rosea, and their symbiotic lifestyle signature.</title>
        <authorList>
            <person name="Morin E."/>
            <person name="San Clemente H."/>
            <person name="Chen E.C.H."/>
            <person name="De La Providencia I."/>
            <person name="Hainaut M."/>
            <person name="Kuo A."/>
            <person name="Kohler A."/>
            <person name="Murat C."/>
            <person name="Tang N."/>
            <person name="Roy S."/>
            <person name="Loubradou J."/>
            <person name="Henrissat B."/>
            <person name="Grigoriev I.V."/>
            <person name="Corradi N."/>
            <person name="Roux C."/>
            <person name="Martin F.M."/>
        </authorList>
    </citation>
    <scope>NUCLEOTIDE SEQUENCE [LARGE SCALE GENOMIC DNA]</scope>
    <source>
        <strain evidence="1 2">DAOM 194757</strain>
    </source>
</reference>
<dbReference type="OrthoDB" id="2439493at2759"/>
<dbReference type="AlphaFoldDB" id="A0A397W898"/>
<sequence length="204" mass="23623">MLSNVMFGPDPTRLSISEIKKELDQRSLEYDAKENRTNLINLLKANIQQETSNMIKEMNDTHELNIVVDDKVNDKVTVGSKKQKNRKKQIQQENLENKNYFYSGWALKENQMYGKKGGGKRMTETVKEILKSFFHAGDEDKSERYTAKDMLQDLQQREQMGELETEEIPQLKTIENWISRYSSLHKKEAAKKAKATASSQQSAK</sequence>
<gene>
    <name evidence="1" type="ORF">C2G38_2280904</name>
</gene>
<dbReference type="EMBL" id="QKWP01000002">
    <property type="protein sequence ID" value="RIB30925.1"/>
    <property type="molecule type" value="Genomic_DNA"/>
</dbReference>
<evidence type="ECO:0000313" key="1">
    <source>
        <dbReference type="EMBL" id="RIB30925.1"/>
    </source>
</evidence>
<proteinExistence type="predicted"/>
<evidence type="ECO:0000313" key="2">
    <source>
        <dbReference type="Proteomes" id="UP000266673"/>
    </source>
</evidence>
<accession>A0A397W898</accession>
<keyword evidence="2" id="KW-1185">Reference proteome</keyword>
<dbReference type="Proteomes" id="UP000266673">
    <property type="component" value="Unassembled WGS sequence"/>
</dbReference>
<name>A0A397W898_9GLOM</name>
<organism evidence="1 2">
    <name type="scientific">Gigaspora rosea</name>
    <dbReference type="NCBI Taxonomy" id="44941"/>
    <lineage>
        <taxon>Eukaryota</taxon>
        <taxon>Fungi</taxon>
        <taxon>Fungi incertae sedis</taxon>
        <taxon>Mucoromycota</taxon>
        <taxon>Glomeromycotina</taxon>
        <taxon>Glomeromycetes</taxon>
        <taxon>Diversisporales</taxon>
        <taxon>Gigasporaceae</taxon>
        <taxon>Gigaspora</taxon>
    </lineage>
</organism>
<comment type="caution">
    <text evidence="1">The sequence shown here is derived from an EMBL/GenBank/DDBJ whole genome shotgun (WGS) entry which is preliminary data.</text>
</comment>